<dbReference type="SUPFAM" id="SSF53474">
    <property type="entry name" value="alpha/beta-Hydrolases"/>
    <property type="match status" value="1"/>
</dbReference>
<proteinExistence type="predicted"/>
<dbReference type="AlphaFoldDB" id="A0A1C4GYW7"/>
<dbReference type="InterPro" id="IPR029058">
    <property type="entry name" value="AB_hydrolase_fold"/>
</dbReference>
<name>A0A1C4GYW7_9GAMM</name>
<dbReference type="Proteomes" id="UP000243661">
    <property type="component" value="Unassembled WGS sequence"/>
</dbReference>
<accession>A0A1C4GYW7</accession>
<reference evidence="1 2" key="1">
    <citation type="submission" date="2016-08" db="EMBL/GenBank/DDBJ databases">
        <authorList>
            <person name="Seilhamer J.J."/>
        </authorList>
    </citation>
    <scope>NUCLEOTIDE SEQUENCE [LARGE SCALE GENOMIC DNA]</scope>
    <source>
        <strain evidence="1 2">ANC 4874</strain>
    </source>
</reference>
<dbReference type="Gene3D" id="3.40.50.1820">
    <property type="entry name" value="alpha/beta hydrolase"/>
    <property type="match status" value="1"/>
</dbReference>
<dbReference type="RefSeq" id="WP_092720953.1">
    <property type="nucleotide sequence ID" value="NZ_FMBK01000015.1"/>
</dbReference>
<evidence type="ECO:0000313" key="2">
    <source>
        <dbReference type="Proteomes" id="UP000243661"/>
    </source>
</evidence>
<dbReference type="OrthoDB" id="9780744at2"/>
<organism evidence="1 2">
    <name type="scientific">Acinetobacter albensis</name>
    <dbReference type="NCBI Taxonomy" id="1673609"/>
    <lineage>
        <taxon>Bacteria</taxon>
        <taxon>Pseudomonadati</taxon>
        <taxon>Pseudomonadota</taxon>
        <taxon>Gammaproteobacteria</taxon>
        <taxon>Moraxellales</taxon>
        <taxon>Moraxellaceae</taxon>
        <taxon>Acinetobacter</taxon>
    </lineage>
</organism>
<sequence>MKQKILLITGWGGGIQPLEPLKKALEQRGHAVELWNIFNALDQHILQQKVALAHGFDVIVGWSLGGQLATLLVEQIELRYTEQKVLISLASNPCFVADTTWQTAMSSLNFQQFKHSFEQDHIATLKKFGYMMCQGMSTLKLDFLTLQNLIQPQPIPLLKQGLILLEKLNTVSILKKYAGHQYHIFAEQDTLVDYKITQKFAEFEAKFLKVTGIKGSHACPLFQTQQITDKICQYLQEIN</sequence>
<dbReference type="EMBL" id="FMBK01000015">
    <property type="protein sequence ID" value="SCC73103.1"/>
    <property type="molecule type" value="Genomic_DNA"/>
</dbReference>
<protein>
    <submittedName>
        <fullName evidence="1">Pimeloyl-[acyl-carrier protein] methyl ester esterase</fullName>
    </submittedName>
</protein>
<gene>
    <name evidence="1" type="ORF">GA0116959_11547</name>
</gene>
<evidence type="ECO:0000313" key="1">
    <source>
        <dbReference type="EMBL" id="SCC73103.1"/>
    </source>
</evidence>